<evidence type="ECO:0000313" key="3">
    <source>
        <dbReference type="Proteomes" id="UP000653076"/>
    </source>
</evidence>
<dbReference type="EMBL" id="BOPC01000034">
    <property type="protein sequence ID" value="GIJ27603.1"/>
    <property type="molecule type" value="Genomic_DNA"/>
</dbReference>
<evidence type="ECO:0000313" key="2">
    <source>
        <dbReference type="EMBL" id="GIJ27603.1"/>
    </source>
</evidence>
<reference evidence="2 3" key="1">
    <citation type="submission" date="2021-01" db="EMBL/GenBank/DDBJ databases">
        <title>Whole genome shotgun sequence of Verrucosispora qiuiae NBRC 106684.</title>
        <authorList>
            <person name="Komaki H."/>
            <person name="Tamura T."/>
        </authorList>
    </citation>
    <scope>NUCLEOTIDE SEQUENCE [LARGE SCALE GENOMIC DNA]</scope>
    <source>
        <strain evidence="2 3">NBRC 106684</strain>
    </source>
</reference>
<gene>
    <name evidence="2" type="ORF">Vqi01_27650</name>
</gene>
<organism evidence="2 3">
    <name type="scientific">Micromonospora qiuiae</name>
    <dbReference type="NCBI Taxonomy" id="502268"/>
    <lineage>
        <taxon>Bacteria</taxon>
        <taxon>Bacillati</taxon>
        <taxon>Actinomycetota</taxon>
        <taxon>Actinomycetes</taxon>
        <taxon>Micromonosporales</taxon>
        <taxon>Micromonosporaceae</taxon>
        <taxon>Micromonospora</taxon>
    </lineage>
</organism>
<accession>A0ABQ4JBX5</accession>
<dbReference type="Proteomes" id="UP000653076">
    <property type="component" value="Unassembled WGS sequence"/>
</dbReference>
<keyword evidence="3" id="KW-1185">Reference proteome</keyword>
<protein>
    <submittedName>
        <fullName evidence="2">Uncharacterized protein</fullName>
    </submittedName>
</protein>
<evidence type="ECO:0000256" key="1">
    <source>
        <dbReference type="SAM" id="MobiDB-lite"/>
    </source>
</evidence>
<name>A0ABQ4JBX5_9ACTN</name>
<sequence length="100" mass="10857">MAKHRAPVDDLRNREEWAGAAAYRQANGSARRACQQRFPYPPQASARPSVVGVARVPATSRLTPPDRQLRTEPTGAISPVGPALTSRPAGRHRRVGEYGC</sequence>
<proteinExistence type="predicted"/>
<comment type="caution">
    <text evidence="2">The sequence shown here is derived from an EMBL/GenBank/DDBJ whole genome shotgun (WGS) entry which is preliminary data.</text>
</comment>
<feature type="region of interest" description="Disordered" evidence="1">
    <location>
        <begin position="56"/>
        <end position="100"/>
    </location>
</feature>